<dbReference type="OrthoDB" id="2423954at2759"/>
<gene>
    <name evidence="2" type="ORF">RSOLAG1IB_12238</name>
</gene>
<organism evidence="2 3">
    <name type="scientific">Thanatephorus cucumeris (strain AG1-IB / isolate 7/3/14)</name>
    <name type="common">Lettuce bottom rot fungus</name>
    <name type="synonym">Rhizoctonia solani</name>
    <dbReference type="NCBI Taxonomy" id="1108050"/>
    <lineage>
        <taxon>Eukaryota</taxon>
        <taxon>Fungi</taxon>
        <taxon>Dikarya</taxon>
        <taxon>Basidiomycota</taxon>
        <taxon>Agaricomycotina</taxon>
        <taxon>Agaricomycetes</taxon>
        <taxon>Cantharellales</taxon>
        <taxon>Ceratobasidiaceae</taxon>
        <taxon>Rhizoctonia</taxon>
        <taxon>Rhizoctonia solani AG-1</taxon>
    </lineage>
</organism>
<keyword evidence="3" id="KW-1185">Reference proteome</keyword>
<name>A0A0B7FPW4_THACB</name>
<dbReference type="InterPro" id="IPR012337">
    <property type="entry name" value="RNaseH-like_sf"/>
</dbReference>
<accession>A0A0B7FPW4</accession>
<feature type="region of interest" description="Disordered" evidence="1">
    <location>
        <begin position="500"/>
        <end position="522"/>
    </location>
</feature>
<evidence type="ECO:0008006" key="4">
    <source>
        <dbReference type="Google" id="ProtNLM"/>
    </source>
</evidence>
<reference evidence="2 3" key="1">
    <citation type="submission" date="2014-11" db="EMBL/GenBank/DDBJ databases">
        <authorList>
            <person name="Wibberg Daniel"/>
        </authorList>
    </citation>
    <scope>NUCLEOTIDE SEQUENCE [LARGE SCALE GENOMIC DNA]</scope>
    <source>
        <strain evidence="2">Rhizoctonia solani AG1-IB 7/3/14</strain>
    </source>
</reference>
<proteinExistence type="predicted"/>
<dbReference type="STRING" id="1108050.A0A0B7FPW4"/>
<evidence type="ECO:0000256" key="1">
    <source>
        <dbReference type="SAM" id="MobiDB-lite"/>
    </source>
</evidence>
<protein>
    <recommendedName>
        <fullName evidence="4">HAT C-terminal dimerisation domain-containing protein</fullName>
    </recommendedName>
</protein>
<evidence type="ECO:0000313" key="3">
    <source>
        <dbReference type="Proteomes" id="UP000059188"/>
    </source>
</evidence>
<feature type="compositionally biased region" description="Acidic residues" evidence="1">
    <location>
        <begin position="500"/>
        <end position="511"/>
    </location>
</feature>
<dbReference type="AlphaFoldDB" id="A0A0B7FPW4"/>
<dbReference type="EMBL" id="LN679467">
    <property type="protein sequence ID" value="CEL58964.1"/>
    <property type="molecule type" value="Genomic_DNA"/>
</dbReference>
<dbReference type="Proteomes" id="UP000059188">
    <property type="component" value="Unassembled WGS sequence"/>
</dbReference>
<sequence>MRRDIEGQVAVGMSDGWKNIKRDALLASLLSVHYKTYTVNVHDLSARRKTADNHLKLVLNDIDYVEKEYKVRVIAWVSDAGGDSRAMRINLIVGDILKLSSELVEAAEQAIDIIRWLLNHSYLLGLFHEEQLRITGTTHTLNLPVITQWTSHFLLFNSLTSESRPLRSLLVTRPEAFQASAGRSPELAQQVQVIMRNIEDTKFWQKLMELKIYLEPLAIAANVAQAATTRLDHILIELGRLYYTFSRFATNATIRTCVLNSLELRWGKSDQDPFILAVVLNPYIRTGVFSTQNSLLNRTSLYGAAKRVFRRLFRKDSDLGMYGAFMDYLDGRNEFHPDRWDFQELRASFEQISQPVDLIGVWTGLLLSDLGNVGRQQLVHLAINVLSIIANSAGCERLFSEMGHIQSKRRARLSNQKTFDTAVVRMELKRKHAAAGLTRARLHRQFGLQATKEAGPLFPEAEKQDQHDETAEELAEVDVEEESAAYQIKELANKLAQDVIDDEDPPEDNADDDSHLGVRPPTGTLPKQVRLFFGTQYPILLKDLFNYSAPDLEGHGLNIFKSAGLSNLQKELEAYDLLTREMQKPTMTDGFDD</sequence>
<dbReference type="SUPFAM" id="SSF53098">
    <property type="entry name" value="Ribonuclease H-like"/>
    <property type="match status" value="1"/>
</dbReference>
<evidence type="ECO:0000313" key="2">
    <source>
        <dbReference type="EMBL" id="CEL58964.1"/>
    </source>
</evidence>